<dbReference type="PROSITE" id="PS50850">
    <property type="entry name" value="MFS"/>
    <property type="match status" value="1"/>
</dbReference>
<feature type="transmembrane region" description="Helical" evidence="6">
    <location>
        <begin position="376"/>
        <end position="401"/>
    </location>
</feature>
<keyword evidence="2" id="KW-1003">Cell membrane</keyword>
<evidence type="ECO:0000259" key="7">
    <source>
        <dbReference type="PROSITE" id="PS50850"/>
    </source>
</evidence>
<sequence>MLQYSWKRTFSIIWIGQFLSLVSTSAVNFAIIIWLSLETGSAEVLAYSAIAALLPQAVIGPFAGVYIDRWDRKKVMIFADAFVAFCTLVMAISFYLGNESLLLIYVLLSLRSVGSAFHMPAMQAAIPMLAPENQLLRIAGINQMIQSVSSIAGPALGALAIGLFRIGDVLWLDIIGAIIAISSLLFVHIPDPKKDNVQKSSFHQVWTDIGIGWNEIMSRKGLAWLFTYSVIATFCIMPLAVIFPLLTLNHFGGGKWEMSVIEIVWGVGMVIGGGILGIFKPSVPKVILVNSMHIILGIALALSGYISANMFYLFVGLTAVGGVAASIYNAAFTTILQEEISADKLGRVFSMYFSIVVIPSIVGLLFTGFIADSIGINLTFMILGLSIVLVGLFSFFTPALMKIGQKK</sequence>
<gene>
    <name evidence="8" type="ORF">FAZ15_15600</name>
</gene>
<evidence type="ECO:0000256" key="2">
    <source>
        <dbReference type="ARBA" id="ARBA00022475"/>
    </source>
</evidence>
<feature type="transmembrane region" description="Helical" evidence="6">
    <location>
        <begin position="170"/>
        <end position="189"/>
    </location>
</feature>
<dbReference type="AlphaFoldDB" id="A0A4U0NKR0"/>
<feature type="transmembrane region" description="Helical" evidence="6">
    <location>
        <begin position="75"/>
        <end position="96"/>
    </location>
</feature>
<feature type="transmembrane region" description="Helical" evidence="6">
    <location>
        <begin position="258"/>
        <end position="279"/>
    </location>
</feature>
<evidence type="ECO:0000256" key="6">
    <source>
        <dbReference type="SAM" id="Phobius"/>
    </source>
</evidence>
<feature type="transmembrane region" description="Helical" evidence="6">
    <location>
        <begin position="222"/>
        <end position="246"/>
    </location>
</feature>
<dbReference type="InterPro" id="IPR011701">
    <property type="entry name" value="MFS"/>
</dbReference>
<keyword evidence="4 6" id="KW-1133">Transmembrane helix</keyword>
<dbReference type="RefSeq" id="WP_136902246.1">
    <property type="nucleotide sequence ID" value="NZ_SUME01000006.1"/>
</dbReference>
<feature type="transmembrane region" description="Helical" evidence="6">
    <location>
        <begin position="312"/>
        <end position="336"/>
    </location>
</feature>
<dbReference type="Gene3D" id="1.20.1250.20">
    <property type="entry name" value="MFS general substrate transporter like domains"/>
    <property type="match status" value="1"/>
</dbReference>
<dbReference type="EMBL" id="SUME01000006">
    <property type="protein sequence ID" value="TJZ54887.1"/>
    <property type="molecule type" value="Genomic_DNA"/>
</dbReference>
<keyword evidence="9" id="KW-1185">Reference proteome</keyword>
<dbReference type="PANTHER" id="PTHR23513">
    <property type="entry name" value="INTEGRAL MEMBRANE EFFLUX PROTEIN-RELATED"/>
    <property type="match status" value="1"/>
</dbReference>
<feature type="transmembrane region" description="Helical" evidence="6">
    <location>
        <begin position="47"/>
        <end position="68"/>
    </location>
</feature>
<reference evidence="8 9" key="1">
    <citation type="submission" date="2019-04" db="EMBL/GenBank/DDBJ databases">
        <title>Sphingobacterium olei sp. nov., isolated from oil-contaminated soil.</title>
        <authorList>
            <person name="Liu B."/>
        </authorList>
    </citation>
    <scope>NUCLEOTIDE SEQUENCE [LARGE SCALE GENOMIC DNA]</scope>
    <source>
        <strain evidence="8 9">HAL-9</strain>
    </source>
</reference>
<dbReference type="InterPro" id="IPR020846">
    <property type="entry name" value="MFS_dom"/>
</dbReference>
<dbReference type="OrthoDB" id="9775268at2"/>
<comment type="caution">
    <text evidence="8">The sequence shown here is derived from an EMBL/GenBank/DDBJ whole genome shotgun (WGS) entry which is preliminary data.</text>
</comment>
<dbReference type="InterPro" id="IPR036259">
    <property type="entry name" value="MFS_trans_sf"/>
</dbReference>
<evidence type="ECO:0000313" key="9">
    <source>
        <dbReference type="Proteomes" id="UP000306808"/>
    </source>
</evidence>
<feature type="transmembrane region" description="Helical" evidence="6">
    <location>
        <begin position="348"/>
        <end position="370"/>
    </location>
</feature>
<keyword evidence="3 6" id="KW-0812">Transmembrane</keyword>
<accession>A0A4U0NKR0</accession>
<keyword evidence="5 6" id="KW-0472">Membrane</keyword>
<dbReference type="Pfam" id="PF07690">
    <property type="entry name" value="MFS_1"/>
    <property type="match status" value="1"/>
</dbReference>
<dbReference type="PANTHER" id="PTHR23513:SF18">
    <property type="entry name" value="INTEGRAL MEMBRANE PROTEIN"/>
    <property type="match status" value="1"/>
</dbReference>
<feature type="transmembrane region" description="Helical" evidence="6">
    <location>
        <begin position="286"/>
        <end position="306"/>
    </location>
</feature>
<dbReference type="Proteomes" id="UP000306808">
    <property type="component" value="Unassembled WGS sequence"/>
</dbReference>
<dbReference type="GO" id="GO:0005886">
    <property type="term" value="C:plasma membrane"/>
    <property type="evidence" value="ECO:0007669"/>
    <property type="project" value="UniProtKB-SubCell"/>
</dbReference>
<evidence type="ECO:0000256" key="1">
    <source>
        <dbReference type="ARBA" id="ARBA00004651"/>
    </source>
</evidence>
<dbReference type="CDD" id="cd06173">
    <property type="entry name" value="MFS_MefA_like"/>
    <property type="match status" value="1"/>
</dbReference>
<organism evidence="8 9">
    <name type="scientific">Sphingobacterium olei</name>
    <dbReference type="NCBI Taxonomy" id="2571155"/>
    <lineage>
        <taxon>Bacteria</taxon>
        <taxon>Pseudomonadati</taxon>
        <taxon>Bacteroidota</taxon>
        <taxon>Sphingobacteriia</taxon>
        <taxon>Sphingobacteriales</taxon>
        <taxon>Sphingobacteriaceae</taxon>
        <taxon>Sphingobacterium</taxon>
    </lineage>
</organism>
<proteinExistence type="predicted"/>
<evidence type="ECO:0000256" key="4">
    <source>
        <dbReference type="ARBA" id="ARBA00022989"/>
    </source>
</evidence>
<evidence type="ECO:0000313" key="8">
    <source>
        <dbReference type="EMBL" id="TJZ54887.1"/>
    </source>
</evidence>
<protein>
    <submittedName>
        <fullName evidence="8">MFS transporter</fullName>
    </submittedName>
</protein>
<evidence type="ECO:0000256" key="5">
    <source>
        <dbReference type="ARBA" id="ARBA00023136"/>
    </source>
</evidence>
<evidence type="ECO:0000256" key="3">
    <source>
        <dbReference type="ARBA" id="ARBA00022692"/>
    </source>
</evidence>
<dbReference type="GO" id="GO:0022857">
    <property type="term" value="F:transmembrane transporter activity"/>
    <property type="evidence" value="ECO:0007669"/>
    <property type="project" value="InterPro"/>
</dbReference>
<dbReference type="SUPFAM" id="SSF103473">
    <property type="entry name" value="MFS general substrate transporter"/>
    <property type="match status" value="1"/>
</dbReference>
<feature type="domain" description="Major facilitator superfamily (MFS) profile" evidence="7">
    <location>
        <begin position="9"/>
        <end position="402"/>
    </location>
</feature>
<comment type="subcellular location">
    <subcellularLocation>
        <location evidence="1">Cell membrane</location>
        <topology evidence="1">Multi-pass membrane protein</topology>
    </subcellularLocation>
</comment>
<feature type="transmembrane region" description="Helical" evidence="6">
    <location>
        <begin position="12"/>
        <end position="35"/>
    </location>
</feature>
<name>A0A4U0NKR0_9SPHI</name>